<dbReference type="STRING" id="37360.A0A0G4IN62"/>
<dbReference type="GO" id="GO:0008412">
    <property type="term" value="F:4-hydroxybenzoate polyprenyltransferase activity"/>
    <property type="evidence" value="ECO:0007669"/>
    <property type="project" value="UniProtKB-EC"/>
</dbReference>
<keyword evidence="8" id="KW-0831">Ubiquinone biosynthesis</keyword>
<dbReference type="PROSITE" id="PS00943">
    <property type="entry name" value="UBIA"/>
    <property type="match status" value="1"/>
</dbReference>
<evidence type="ECO:0000256" key="1">
    <source>
        <dbReference type="ARBA" id="ARBA00001946"/>
    </source>
</evidence>
<comment type="catalytic activity">
    <reaction evidence="8">
        <text>an all-trans-polyprenyl diphosphate + 4-hydroxybenzoate = a 4-hydroxy-3-(all-trans-polyprenyl)benzoate + diphosphate</text>
        <dbReference type="Rhea" id="RHEA:44504"/>
        <dbReference type="Rhea" id="RHEA-COMP:9514"/>
        <dbReference type="Rhea" id="RHEA-COMP:9564"/>
        <dbReference type="ChEBI" id="CHEBI:17879"/>
        <dbReference type="ChEBI" id="CHEBI:33019"/>
        <dbReference type="ChEBI" id="CHEBI:58914"/>
        <dbReference type="ChEBI" id="CHEBI:78396"/>
        <dbReference type="EC" id="2.5.1.39"/>
    </reaction>
</comment>
<geneLocation type="mitochondrion" evidence="10"/>
<dbReference type="InterPro" id="IPR044878">
    <property type="entry name" value="UbiA_sf"/>
</dbReference>
<keyword evidence="5 8" id="KW-0812">Transmembrane</keyword>
<evidence type="ECO:0000256" key="4">
    <source>
        <dbReference type="ARBA" id="ARBA00022679"/>
    </source>
</evidence>
<dbReference type="Proteomes" id="UP000290189">
    <property type="component" value="Unassembled WGS sequence"/>
</dbReference>
<dbReference type="PANTHER" id="PTHR11048:SF28">
    <property type="entry name" value="4-HYDROXYBENZOATE POLYPRENYLTRANSFERASE, MITOCHONDRIAL"/>
    <property type="match status" value="1"/>
</dbReference>
<accession>A0A0G4IN62</accession>
<dbReference type="InterPro" id="IPR006370">
    <property type="entry name" value="HB_polyprenyltransferase-like"/>
</dbReference>
<comment type="cofactor">
    <cofactor evidence="1 8">
        <name>Mg(2+)</name>
        <dbReference type="ChEBI" id="CHEBI:18420"/>
    </cofactor>
</comment>
<comment type="pathway">
    <text evidence="8">Cofactor biosynthesis; ubiquinone biosynthesis.</text>
</comment>
<evidence type="ECO:0000256" key="3">
    <source>
        <dbReference type="ARBA" id="ARBA00005985"/>
    </source>
</evidence>
<evidence type="ECO:0000256" key="5">
    <source>
        <dbReference type="ARBA" id="ARBA00022692"/>
    </source>
</evidence>
<name>A0A0G4IN62_PLABS</name>
<proteinExistence type="inferred from homology"/>
<dbReference type="FunFam" id="1.10.357.140:FF:000003">
    <property type="entry name" value="4-hydroxybenzoate polyprenyltransferase, mitochondrial"/>
    <property type="match status" value="1"/>
</dbReference>
<evidence type="ECO:0000313" key="11">
    <source>
        <dbReference type="Proteomes" id="UP000039324"/>
    </source>
</evidence>
<dbReference type="PANTHER" id="PTHR11048">
    <property type="entry name" value="PRENYLTRANSFERASES"/>
    <property type="match status" value="1"/>
</dbReference>
<keyword evidence="8 10" id="KW-0496">Mitochondrion</keyword>
<keyword evidence="4 8" id="KW-0808">Transferase</keyword>
<dbReference type="EMBL" id="OVEO01000015">
    <property type="protein sequence ID" value="SPR00715.1"/>
    <property type="molecule type" value="Genomic_DNA"/>
</dbReference>
<dbReference type="Pfam" id="PF01040">
    <property type="entry name" value="UbiA"/>
    <property type="match status" value="1"/>
</dbReference>
<dbReference type="EMBL" id="CDSF01000076">
    <property type="protein sequence ID" value="CEO96748.1"/>
    <property type="molecule type" value="Genomic_DNA"/>
</dbReference>
<feature type="transmembrane region" description="Helical" evidence="8">
    <location>
        <begin position="43"/>
        <end position="63"/>
    </location>
</feature>
<feature type="transmembrane region" description="Helical" evidence="8">
    <location>
        <begin position="187"/>
        <end position="204"/>
    </location>
</feature>
<dbReference type="GO" id="GO:0006744">
    <property type="term" value="P:ubiquinone biosynthetic process"/>
    <property type="evidence" value="ECO:0007669"/>
    <property type="project" value="UniProtKB-UniRule"/>
</dbReference>
<dbReference type="InterPro" id="IPR039653">
    <property type="entry name" value="Prenyltransferase"/>
</dbReference>
<dbReference type="HAMAP" id="MF_01635">
    <property type="entry name" value="UbiA"/>
    <property type="match status" value="1"/>
</dbReference>
<reference evidence="9 11" key="1">
    <citation type="submission" date="2015-02" db="EMBL/GenBank/DDBJ databases">
        <authorList>
            <person name="Chooi Y.-H."/>
        </authorList>
    </citation>
    <scope>NUCLEOTIDE SEQUENCE [LARGE SCALE GENOMIC DNA]</scope>
    <source>
        <strain evidence="9">E3</strain>
    </source>
</reference>
<dbReference type="AlphaFoldDB" id="A0A0G4IN62"/>
<evidence type="ECO:0000256" key="2">
    <source>
        <dbReference type="ARBA" id="ARBA00004141"/>
    </source>
</evidence>
<keyword evidence="8" id="KW-0999">Mitochondrion inner membrane</keyword>
<gene>
    <name evidence="9" type="ORF">PBRA_005352</name>
    <name evidence="10" type="ORF">PLBR_LOCUS7930</name>
</gene>
<dbReference type="NCBIfam" id="TIGR01474">
    <property type="entry name" value="ubiA_proteo"/>
    <property type="match status" value="1"/>
</dbReference>
<keyword evidence="11" id="KW-1185">Reference proteome</keyword>
<keyword evidence="8" id="KW-0414">Isoprene biosynthesis</keyword>
<comment type="similarity">
    <text evidence="3 8">Belongs to the UbiA prenyltransferase family.</text>
</comment>
<sequence>MLASGLLAARRVPPGWFRSYRSVPAPPWSALVAVSRVSSPRPALLLMYPCFWSAGMACAAGTVPPVALLAKFAAGALIMRGAGCTLNDILDRKLDAKVSRTRERPVASGALPVKQAVLFLGGQLTAAFTILLTFNPYSIVLGASSLVVVGIYPLMKRVMNLPQLVLGMAFNWGALLGYSAVHGTCNWNVVIPLYAAGICWTLVYDTIYAHQDKSDDVKVGIKSTALYFGDRYTKPILSALSLSSIALFSLAGYAADLSSIYYVSLAFAGSHLARQIACVDLSSPSSCMATFLSNTHVGGIIAAGVFLDKLVN</sequence>
<comment type="function">
    <text evidence="8">Catalyzes the prenylation of para-hydroxybenzoate (PHB) with an all-trans polyprenyl group. Mediates the second step in the final reaction sequence of coenzyme Q (CoQ) biosynthesis, which is the condensation of the polyisoprenoid side chain with PHB, generating the first membrane-bound Q intermediate.</text>
</comment>
<dbReference type="CDD" id="cd13959">
    <property type="entry name" value="PT_UbiA_COQ2"/>
    <property type="match status" value="1"/>
</dbReference>
<feature type="transmembrane region" description="Helical" evidence="8">
    <location>
        <begin position="161"/>
        <end position="181"/>
    </location>
</feature>
<dbReference type="Proteomes" id="UP000039324">
    <property type="component" value="Unassembled WGS sequence"/>
</dbReference>
<evidence type="ECO:0000313" key="12">
    <source>
        <dbReference type="Proteomes" id="UP000290189"/>
    </source>
</evidence>
<evidence type="ECO:0000256" key="6">
    <source>
        <dbReference type="ARBA" id="ARBA00022989"/>
    </source>
</evidence>
<dbReference type="UniPathway" id="UPA00232"/>
<dbReference type="GO" id="GO:0005743">
    <property type="term" value="C:mitochondrial inner membrane"/>
    <property type="evidence" value="ECO:0007669"/>
    <property type="project" value="UniProtKB-SubCell"/>
</dbReference>
<evidence type="ECO:0000313" key="10">
    <source>
        <dbReference type="EMBL" id="SPR00715.1"/>
    </source>
</evidence>
<protein>
    <recommendedName>
        <fullName evidence="8">4-hydroxybenzoate polyprenyltransferase, mitochondrial</fullName>
        <shortName evidence="8">4-HB polyprenyltransferase</shortName>
        <ecNumber evidence="8">2.5.1.39</ecNumber>
    </recommendedName>
    <alternativeName>
        <fullName evidence="8">Para-hydroxybenzoate--polyprenyltransferase</fullName>
        <shortName evidence="8">PHB:PPT</shortName>
        <shortName evidence="8">PHB:polyprenyltransferase</shortName>
    </alternativeName>
</protein>
<feature type="transmembrane region" description="Helical" evidence="8">
    <location>
        <begin position="111"/>
        <end position="131"/>
    </location>
</feature>
<evidence type="ECO:0000313" key="9">
    <source>
        <dbReference type="EMBL" id="CEO96748.1"/>
    </source>
</evidence>
<evidence type="ECO:0000256" key="7">
    <source>
        <dbReference type="ARBA" id="ARBA00023136"/>
    </source>
</evidence>
<keyword evidence="6 8" id="KW-1133">Transmembrane helix</keyword>
<dbReference type="OrthoDB" id="18170at2759"/>
<organism evidence="9 11">
    <name type="scientific">Plasmodiophora brassicae</name>
    <name type="common">Clubroot disease agent</name>
    <dbReference type="NCBI Taxonomy" id="37360"/>
    <lineage>
        <taxon>Eukaryota</taxon>
        <taxon>Sar</taxon>
        <taxon>Rhizaria</taxon>
        <taxon>Endomyxa</taxon>
        <taxon>Phytomyxea</taxon>
        <taxon>Plasmodiophorida</taxon>
        <taxon>Plasmodiophoridae</taxon>
        <taxon>Plasmodiophora</taxon>
    </lineage>
</organism>
<dbReference type="OMA" id="KFEHTIF"/>
<dbReference type="EC" id="2.5.1.39" evidence="8"/>
<comment type="subcellular location">
    <subcellularLocation>
        <location evidence="2">Membrane</location>
        <topology evidence="2">Multi-pass membrane protein</topology>
    </subcellularLocation>
    <subcellularLocation>
        <location evidence="8">Mitochondrion inner membrane</location>
        <topology evidence="8">Multi-pass membrane protein</topology>
        <orientation evidence="8">Matrix side</orientation>
    </subcellularLocation>
</comment>
<dbReference type="InterPro" id="IPR000537">
    <property type="entry name" value="UbiA_prenyltransferase"/>
</dbReference>
<reference evidence="10 12" key="2">
    <citation type="submission" date="2018-03" db="EMBL/GenBank/DDBJ databases">
        <authorList>
            <person name="Fogelqvist J."/>
        </authorList>
    </citation>
    <scope>NUCLEOTIDE SEQUENCE [LARGE SCALE GENOMIC DNA]</scope>
</reference>
<keyword evidence="7 8" id="KW-0472">Membrane</keyword>
<dbReference type="InterPro" id="IPR030470">
    <property type="entry name" value="UbiA_prenylTrfase_CS"/>
</dbReference>
<dbReference type="Gene3D" id="1.10.357.140">
    <property type="entry name" value="UbiA prenyltransferase"/>
    <property type="match status" value="1"/>
</dbReference>
<dbReference type="GO" id="GO:0008299">
    <property type="term" value="P:isoprenoid biosynthetic process"/>
    <property type="evidence" value="ECO:0007669"/>
    <property type="project" value="UniProtKB-UniRule"/>
</dbReference>
<evidence type="ECO:0000256" key="8">
    <source>
        <dbReference type="HAMAP-Rule" id="MF_03189"/>
    </source>
</evidence>